<organism evidence="11 12">
    <name type="scientific">Synechococcus sp. (strain ATCC 27144 / PCC 6301 / SAUG 1402/1)</name>
    <name type="common">Anacystis nidulans</name>
    <dbReference type="NCBI Taxonomy" id="269084"/>
    <lineage>
        <taxon>Bacteria</taxon>
        <taxon>Bacillati</taxon>
        <taxon>Cyanobacteriota</taxon>
        <taxon>Cyanophyceae</taxon>
        <taxon>Synechococcales</taxon>
        <taxon>Synechococcaceae</taxon>
        <taxon>Synechococcus</taxon>
    </lineage>
</organism>
<evidence type="ECO:0000259" key="10">
    <source>
        <dbReference type="PROSITE" id="PS51371"/>
    </source>
</evidence>
<protein>
    <submittedName>
        <fullName evidence="11">Probable chloride channel protein</fullName>
    </submittedName>
</protein>
<dbReference type="PROSITE" id="PS51371">
    <property type="entry name" value="CBS"/>
    <property type="match status" value="2"/>
</dbReference>
<evidence type="ECO:0000256" key="9">
    <source>
        <dbReference type="SAM" id="Phobius"/>
    </source>
</evidence>
<evidence type="ECO:0000256" key="1">
    <source>
        <dbReference type="ARBA" id="ARBA00004141"/>
    </source>
</evidence>
<accession>A0A0H3JYV2</accession>
<feature type="transmembrane region" description="Helical" evidence="9">
    <location>
        <begin position="301"/>
        <end position="320"/>
    </location>
</feature>
<dbReference type="Gene3D" id="1.10.3080.10">
    <property type="entry name" value="Clc chloride channel"/>
    <property type="match status" value="1"/>
</dbReference>
<dbReference type="CDD" id="cd01031">
    <property type="entry name" value="EriC"/>
    <property type="match status" value="1"/>
</dbReference>
<feature type="domain" description="CBS" evidence="10">
    <location>
        <begin position="442"/>
        <end position="498"/>
    </location>
</feature>
<name>A0A0H3JYV2_SYNP6</name>
<evidence type="ECO:0000256" key="5">
    <source>
        <dbReference type="ARBA" id="ARBA00023065"/>
    </source>
</evidence>
<dbReference type="GO" id="GO:0005247">
    <property type="term" value="F:voltage-gated chloride channel activity"/>
    <property type="evidence" value="ECO:0007669"/>
    <property type="project" value="TreeGrafter"/>
</dbReference>
<dbReference type="SMART" id="SM00116">
    <property type="entry name" value="CBS"/>
    <property type="match status" value="2"/>
</dbReference>
<dbReference type="Pfam" id="PF00654">
    <property type="entry name" value="Voltage_CLC"/>
    <property type="match status" value="1"/>
</dbReference>
<keyword evidence="2" id="KW-0813">Transport</keyword>
<keyword evidence="7" id="KW-0868">Chloride</keyword>
<dbReference type="InterPro" id="IPR001807">
    <property type="entry name" value="ClC"/>
</dbReference>
<dbReference type="Gene3D" id="3.40.50.12370">
    <property type="match status" value="1"/>
</dbReference>
<feature type="transmembrane region" description="Helical" evidence="9">
    <location>
        <begin position="262"/>
        <end position="280"/>
    </location>
</feature>
<dbReference type="eggNOG" id="COG0038">
    <property type="taxonomic scope" value="Bacteria"/>
</dbReference>
<feature type="transmembrane region" description="Helical" evidence="9">
    <location>
        <begin position="184"/>
        <end position="203"/>
    </location>
</feature>
<dbReference type="PRINTS" id="PR00762">
    <property type="entry name" value="CLCHANNEL"/>
</dbReference>
<evidence type="ECO:0000256" key="4">
    <source>
        <dbReference type="ARBA" id="ARBA00022989"/>
    </source>
</evidence>
<sequence>MFRLRFPPRFAKAQQWAVLEACAIGLVSGASAFLLKLGATGVQDLRDRPGLPLGLQLLLPPILGAIAGWLVQRFAPEAEGSGISQVQAALSGSRIALNLRVAIVKIASTMLVVGSGLPLRRQGPTVQVGASLAGQMSQWFPTSPDYRRQLIASGAAAGLAAGFNAPLAGVMLVLEQLLHDVSSFTLGTAVLAAFIGAVVSGILGSQSLSFSSEIVAAPAALTVPELPVVLLLGLFAGGLGILFNRGLAFSQRCYERLPLKGLPWRVAIASGISALLLLLLPAALRQGLSNPFRVTIPDSGSIALLMLAINFGLTLVAAGSGASGGIFAPALVLGSSLGLGVVLSIQAIFLQVGIPLRIDAPATYALAGMGAMFSAVTQGPITAIVIVFEMTRDFNAVLPLMVASITAYGIASLARSPSKAAAVVGALPTLNSSLGLTAAQVMASPVETLEASLPLTEVIQQFNRTHHRGFPVTQKGALVGIVTSSDLDEQTLKGKGESVRLSEIMTPHPLTVAPQDTLAHVLYVLNRFQISRLPVVDGRKLVGIITRADIIRAESELLSGQDIAATPIAPSYVAYETRSPATGQGRLLVLLANPRTAQSLLQLAAGLASLRNYELECLHLIPVSREADPSQTAVSTLGARRMLRQAERLGRRWQIPVHTQVRVCHDLSAAILETISDRHINDLVMGWGGGASLAQRLFREGIDQILQQAPCRVLLVKPGAAFLAKAPLLQGDRPTLPLRHWLIPLSAQVPQTGLAEPLEQILQLITDPDISLCQIDLPRQTVSANRLQQLQRRLENRLRQPIQADLICARSVTAVLLDVMQSRGIEAVMLSMTLEQLPTTTLWKDLLAQAPQTVIIQRR</sequence>
<feature type="domain" description="CBS" evidence="10">
    <location>
        <begin position="505"/>
        <end position="563"/>
    </location>
</feature>
<keyword evidence="3 9" id="KW-0812">Transmembrane</keyword>
<dbReference type="InterPro" id="IPR014743">
    <property type="entry name" value="Cl-channel_core"/>
</dbReference>
<dbReference type="InterPro" id="IPR046342">
    <property type="entry name" value="CBS_dom_sf"/>
</dbReference>
<reference evidence="11 12" key="1">
    <citation type="journal article" date="2007" name="Photosyn. Res.">
        <title>Complete nucleotide sequence of the freshwater unicellular cyanobacterium Synechococcus elongatus PCC 6301 chromosome: gene content and organization.</title>
        <authorList>
            <person name="Sugita C."/>
            <person name="Ogata K."/>
            <person name="Shikata M."/>
            <person name="Jikuya H."/>
            <person name="Takano J."/>
            <person name="Furumichi M."/>
            <person name="Kanehisa M."/>
            <person name="Omata T."/>
            <person name="Sugiura M."/>
            <person name="Sugita M."/>
        </authorList>
    </citation>
    <scope>NUCLEOTIDE SEQUENCE [LARGE SCALE GENOMIC DNA]</scope>
    <source>
        <strain evidence="12">ATCC 27144 / PCC 6301 / SAUG 1402/1</strain>
    </source>
</reference>
<feature type="transmembrane region" description="Helical" evidence="9">
    <location>
        <begin position="362"/>
        <end position="388"/>
    </location>
</feature>
<proteinExistence type="predicted"/>
<feature type="transmembrane region" description="Helical" evidence="9">
    <location>
        <begin position="215"/>
        <end position="242"/>
    </location>
</feature>
<evidence type="ECO:0000256" key="6">
    <source>
        <dbReference type="ARBA" id="ARBA00023136"/>
    </source>
</evidence>
<dbReference type="KEGG" id="syc:syc0045_c"/>
<dbReference type="Gene3D" id="3.10.580.10">
    <property type="entry name" value="CBS-domain"/>
    <property type="match status" value="1"/>
</dbReference>
<dbReference type="InterPro" id="IPR000644">
    <property type="entry name" value="CBS_dom"/>
</dbReference>
<dbReference type="PANTHER" id="PTHR45711">
    <property type="entry name" value="CHLORIDE CHANNEL PROTEIN"/>
    <property type="match status" value="1"/>
</dbReference>
<feature type="transmembrane region" description="Helical" evidence="9">
    <location>
        <begin position="150"/>
        <end position="172"/>
    </location>
</feature>
<dbReference type="SUPFAM" id="SSF52402">
    <property type="entry name" value="Adenine nucleotide alpha hydrolases-like"/>
    <property type="match status" value="1"/>
</dbReference>
<dbReference type="Proteomes" id="UP000001175">
    <property type="component" value="Chromosome"/>
</dbReference>
<evidence type="ECO:0000256" key="3">
    <source>
        <dbReference type="ARBA" id="ARBA00022692"/>
    </source>
</evidence>
<dbReference type="eggNOG" id="COG0589">
    <property type="taxonomic scope" value="Bacteria"/>
</dbReference>
<feature type="transmembrane region" description="Helical" evidence="9">
    <location>
        <begin position="21"/>
        <end position="39"/>
    </location>
</feature>
<feature type="transmembrane region" description="Helical" evidence="9">
    <location>
        <begin position="394"/>
        <end position="414"/>
    </location>
</feature>
<keyword evidence="8" id="KW-0129">CBS domain</keyword>
<dbReference type="eggNOG" id="COG0517">
    <property type="taxonomic scope" value="Bacteria"/>
</dbReference>
<evidence type="ECO:0000256" key="2">
    <source>
        <dbReference type="ARBA" id="ARBA00022448"/>
    </source>
</evidence>
<feature type="transmembrane region" description="Helical" evidence="9">
    <location>
        <begin position="51"/>
        <end position="71"/>
    </location>
</feature>
<dbReference type="PANTHER" id="PTHR45711:SF10">
    <property type="entry name" value="CHLORIDE CHANNEL PROTEIN"/>
    <property type="match status" value="1"/>
</dbReference>
<evidence type="ECO:0000313" key="11">
    <source>
        <dbReference type="EMBL" id="BAD78235.1"/>
    </source>
</evidence>
<dbReference type="SUPFAM" id="SSF81340">
    <property type="entry name" value="Clc chloride channel"/>
    <property type="match status" value="1"/>
</dbReference>
<feature type="transmembrane region" description="Helical" evidence="9">
    <location>
        <begin position="326"/>
        <end position="350"/>
    </location>
</feature>
<dbReference type="Pfam" id="PF00571">
    <property type="entry name" value="CBS"/>
    <property type="match status" value="2"/>
</dbReference>
<dbReference type="EMBL" id="AP008231">
    <property type="protein sequence ID" value="BAD78235.1"/>
    <property type="molecule type" value="Genomic_DNA"/>
</dbReference>
<keyword evidence="5" id="KW-0406">Ion transport</keyword>
<dbReference type="AlphaFoldDB" id="A0A0H3JYV2"/>
<comment type="subcellular location">
    <subcellularLocation>
        <location evidence="1">Membrane</location>
        <topology evidence="1">Multi-pass membrane protein</topology>
    </subcellularLocation>
</comment>
<evidence type="ECO:0000256" key="7">
    <source>
        <dbReference type="ARBA" id="ARBA00023214"/>
    </source>
</evidence>
<evidence type="ECO:0000256" key="8">
    <source>
        <dbReference type="PROSITE-ProRule" id="PRU00703"/>
    </source>
</evidence>
<evidence type="ECO:0000313" key="12">
    <source>
        <dbReference type="Proteomes" id="UP000001175"/>
    </source>
</evidence>
<keyword evidence="6 9" id="KW-0472">Membrane</keyword>
<dbReference type="SUPFAM" id="SSF54631">
    <property type="entry name" value="CBS-domain pair"/>
    <property type="match status" value="1"/>
</dbReference>
<dbReference type="InterPro" id="IPR006016">
    <property type="entry name" value="UspA"/>
</dbReference>
<dbReference type="Pfam" id="PF00582">
    <property type="entry name" value="Usp"/>
    <property type="match status" value="1"/>
</dbReference>
<keyword evidence="4 9" id="KW-1133">Transmembrane helix</keyword>
<dbReference type="RefSeq" id="WP_011242358.1">
    <property type="nucleotide sequence ID" value="NC_006576.1"/>
</dbReference>
<gene>
    <name evidence="11" type="ordered locus">syc0045_c</name>
</gene>
<dbReference type="GO" id="GO:0005886">
    <property type="term" value="C:plasma membrane"/>
    <property type="evidence" value="ECO:0007669"/>
    <property type="project" value="TreeGrafter"/>
</dbReference>